<keyword evidence="3" id="KW-1185">Reference proteome</keyword>
<dbReference type="VEuPathDB" id="FungiDB:RhiirFUN_016928"/>
<feature type="domain" description="Protein kinase" evidence="1">
    <location>
        <begin position="25"/>
        <end position="280"/>
    </location>
</feature>
<dbReference type="PANTHER" id="PTHR44329">
    <property type="entry name" value="SERINE/THREONINE-PROTEIN KINASE TNNI3K-RELATED"/>
    <property type="match status" value="1"/>
</dbReference>
<dbReference type="Pfam" id="PF07714">
    <property type="entry name" value="PK_Tyr_Ser-Thr"/>
    <property type="match status" value="2"/>
</dbReference>
<dbReference type="Proteomes" id="UP000234323">
    <property type="component" value="Unassembled WGS sequence"/>
</dbReference>
<dbReference type="InterPro" id="IPR011009">
    <property type="entry name" value="Kinase-like_dom_sf"/>
</dbReference>
<feature type="domain" description="Protein kinase" evidence="1">
    <location>
        <begin position="1127"/>
        <end position="1380"/>
    </location>
</feature>
<name>A0A2I1HBK5_9GLOM</name>
<dbReference type="InterPro" id="IPR000719">
    <property type="entry name" value="Prot_kinase_dom"/>
</dbReference>
<dbReference type="InterPro" id="IPR001245">
    <property type="entry name" value="Ser-Thr/Tyr_kinase_cat_dom"/>
</dbReference>
<dbReference type="PANTHER" id="PTHR44329:SF291">
    <property type="entry name" value="PROTEIN KINASE DOMAIN-CONTAINING PROTEIN"/>
    <property type="match status" value="1"/>
</dbReference>
<comment type="caution">
    <text evidence="2">The sequence shown here is derived from an EMBL/GenBank/DDBJ whole genome shotgun (WGS) entry which is preliminary data.</text>
</comment>
<reference evidence="2 3" key="1">
    <citation type="submission" date="2015-10" db="EMBL/GenBank/DDBJ databases">
        <title>Genome analyses suggest a sexual origin of heterokaryosis in a supposedly ancient asexual fungus.</title>
        <authorList>
            <person name="Ropars J."/>
            <person name="Sedzielewska K."/>
            <person name="Noel J."/>
            <person name="Charron P."/>
            <person name="Farinelli L."/>
            <person name="Marton T."/>
            <person name="Kruger M."/>
            <person name="Pelin A."/>
            <person name="Brachmann A."/>
            <person name="Corradi N."/>
        </authorList>
    </citation>
    <scope>NUCLEOTIDE SEQUENCE [LARGE SCALE GENOMIC DNA]</scope>
    <source>
        <strain evidence="2 3">A4</strain>
    </source>
</reference>
<dbReference type="VEuPathDB" id="FungiDB:RhiirA1_440209"/>
<accession>A0A2I1HBK5</accession>
<gene>
    <name evidence="2" type="ORF">RhiirA4_549126</name>
</gene>
<evidence type="ECO:0000313" key="2">
    <source>
        <dbReference type="EMBL" id="PKY56210.1"/>
    </source>
</evidence>
<dbReference type="GO" id="GO:0005524">
    <property type="term" value="F:ATP binding"/>
    <property type="evidence" value="ECO:0007669"/>
    <property type="project" value="InterPro"/>
</dbReference>
<dbReference type="SUPFAM" id="SSF56112">
    <property type="entry name" value="Protein kinase-like (PK-like)"/>
    <property type="match status" value="2"/>
</dbReference>
<proteinExistence type="predicted"/>
<dbReference type="Gene3D" id="1.10.510.10">
    <property type="entry name" value="Transferase(Phosphotransferase) domain 1"/>
    <property type="match status" value="2"/>
</dbReference>
<evidence type="ECO:0000313" key="3">
    <source>
        <dbReference type="Proteomes" id="UP000234323"/>
    </source>
</evidence>
<dbReference type="VEuPathDB" id="FungiDB:FUN_014147"/>
<dbReference type="PROSITE" id="PS50011">
    <property type="entry name" value="PROTEIN_KINASE_DOM"/>
    <property type="match status" value="2"/>
</dbReference>
<dbReference type="EMBL" id="LLXI01002100">
    <property type="protein sequence ID" value="PKY56210.1"/>
    <property type="molecule type" value="Genomic_DNA"/>
</dbReference>
<organism evidence="2 3">
    <name type="scientific">Rhizophagus irregularis</name>
    <dbReference type="NCBI Taxonomy" id="588596"/>
    <lineage>
        <taxon>Eukaryota</taxon>
        <taxon>Fungi</taxon>
        <taxon>Fungi incertae sedis</taxon>
        <taxon>Mucoromycota</taxon>
        <taxon>Glomeromycotina</taxon>
        <taxon>Glomeromycetes</taxon>
        <taxon>Glomerales</taxon>
        <taxon>Glomeraceae</taxon>
        <taxon>Rhizophagus</taxon>
    </lineage>
</organism>
<keyword evidence="2" id="KW-0418">Kinase</keyword>
<dbReference type="VEuPathDB" id="FungiDB:FUN_000225"/>
<dbReference type="VEuPathDB" id="FungiDB:FUN_000229"/>
<keyword evidence="2" id="KW-0808">Transferase</keyword>
<dbReference type="PRINTS" id="PR00109">
    <property type="entry name" value="TYRKINASE"/>
</dbReference>
<dbReference type="GO" id="GO:0004674">
    <property type="term" value="F:protein serine/threonine kinase activity"/>
    <property type="evidence" value="ECO:0007669"/>
    <property type="project" value="TreeGrafter"/>
</dbReference>
<evidence type="ECO:0000259" key="1">
    <source>
        <dbReference type="PROSITE" id="PS50011"/>
    </source>
</evidence>
<dbReference type="InterPro" id="IPR051681">
    <property type="entry name" value="Ser/Thr_Kinases-Pseudokinases"/>
</dbReference>
<dbReference type="VEuPathDB" id="FungiDB:RhiirA1_464423"/>
<protein>
    <submittedName>
        <fullName evidence="2">Kinase-like protein</fullName>
    </submittedName>
</protein>
<dbReference type="SMART" id="SM00220">
    <property type="entry name" value="S_TKc"/>
    <property type="match status" value="2"/>
</dbReference>
<sequence>MKFLKEFINESINKEEIDCFDYNEFKNLEKIDKKIHGLRKANWENRKITVVLKNLNNSQINESDFKQFIAKLKALHEIDHSINRFLGLTRDSHDNYFLILEYANGRNLRDYLKVKFSTLEWEVKLQMALDITRGLMYLHSKNIIHGNLHACNVLVNNGIIIITDLKLLNQVAEVTSEYIVYVEPQYLRNPSYERDMKSDIYSLGVLLWELSSGRPPFSEYMQKEFGLAQVENKLLNGEREEPIENAPSEYLQLYQKCWKDDPNLRPGINEVYEILSQLKLQLPSATSDRFINKEIFGRSSSSHAAKVTLELFNCSAQQIIKQFKLNHGLVLNGHNIEPSLQGVIIEDGELKVNKVNLYAGQPVVYTCIDFEDKNIDTCINFPVAEIVYNGNLLESFLECTNDEKKLRELYGDVLARRFLVGGKLFIEDFSSVTTPHVDILKFYLFCVYNSSKYSTEIQFSNLFTLDLLPKLVTLDGKKLNTHEKLTNWMNSLYQKKMVNIISYDDLIPISRLKHKVDDGRLENFREKQPGVDNFKEKLSLEEWVGDAVNDNLMGWTRDFNLFRGLIINKNDKIKISKKIPINIVKIPEVNPCNKSYLKIIKPSTKFELALISKNIFPSENSSIFPLIKSDVELSTLPHVKSDISNYELFTFPLVRSDVNNYEGYDHVIVKSEKYEILLSMNNIKPTEEFEHAIEEALDSMKPLKALQDVFNEYGHLFSQRIILGGTLRNILPNLNSSDDVDDVDDVDEMLESLNNLDISCLLTRLGRTIEKKDLHNWIQNTNNHLEIIKFDNIIPLYNILKIEQQEKINDVLINNYKIIITGITDLTGLNNDDDENYKRINFGLSLESEDYEVFGLIISGTNTKSKEIYVNFGLYDFNGFYAIIKKLEKTSIDITECYVLWVVIGKPSQVSVFSPNNRELQVDYIKKSIKLQPNKFNYDTIGTSFTLHKGYTFFAHANHSSISYENNDIVKLIEWKERSINVQIESACKIQSNASSSNNDSDHEDNEDNGCLANEVDLRICILSTNYKSLKVDNAKERECPLDLIGHILNEKNFNRSLFNESNKNEVSVNIRNNDSITRQSLLEPNDKVVYKAIYFPRSIKEIEEWINWIEDAISKSHIKHYDFKSFSNFKIISSGGFKKVYRANWKNSRNILVLKSLNDSTASKIVYGLKIQREVHTYDNIIKFYGITTEIRNDSPKKYMLVMEYADSGTLREYLKKNFINLTWNDKFKMAHQLACAVLCLHEENIIHRDLHSSNVLVHQNTIKLADFGMIEELVRSNSVTGLIQYVDPKTITLDKYSLSKKSDIYSIGVLLWEISSGRLPFEGKTEFYLVVNISQGLREKPIPNTPKDYEKIYTECWKDKPDDRPDIEEIVTRLETIIAKNNSTKDSQSYDFNSGVQRPISNFTKDFCSDVDIEQLIKIINNNP</sequence>